<feature type="transmembrane region" description="Helical" evidence="1">
    <location>
        <begin position="278"/>
        <end position="300"/>
    </location>
</feature>
<keyword evidence="1" id="KW-1133">Transmembrane helix</keyword>
<evidence type="ECO:0000313" key="3">
    <source>
        <dbReference type="Proteomes" id="UP000309389"/>
    </source>
</evidence>
<comment type="caution">
    <text evidence="2">The sequence shown here is derived from an EMBL/GenBank/DDBJ whole genome shotgun (WGS) entry which is preliminary data.</text>
</comment>
<evidence type="ECO:0008006" key="4">
    <source>
        <dbReference type="Google" id="ProtNLM"/>
    </source>
</evidence>
<evidence type="ECO:0000313" key="2">
    <source>
        <dbReference type="EMBL" id="TIX49424.1"/>
    </source>
</evidence>
<feature type="transmembrane region" description="Helical" evidence="1">
    <location>
        <begin position="118"/>
        <end position="136"/>
    </location>
</feature>
<feature type="transmembrane region" description="Helical" evidence="1">
    <location>
        <begin position="197"/>
        <end position="217"/>
    </location>
</feature>
<gene>
    <name evidence="2" type="ORF">E5222_11235</name>
</gene>
<dbReference type="Proteomes" id="UP000309389">
    <property type="component" value="Unassembled WGS sequence"/>
</dbReference>
<accession>A0A4T3EZ54</accession>
<evidence type="ECO:0000256" key="1">
    <source>
        <dbReference type="SAM" id="Phobius"/>
    </source>
</evidence>
<feature type="transmembrane region" description="Helical" evidence="1">
    <location>
        <begin position="163"/>
        <end position="185"/>
    </location>
</feature>
<protein>
    <recommendedName>
        <fullName evidence="4">DUF2029 domain-containing protein</fullName>
    </recommendedName>
</protein>
<keyword evidence="1" id="KW-0812">Transmembrane</keyword>
<reference evidence="2 3" key="1">
    <citation type="submission" date="2019-04" db="EMBL/GenBank/DDBJ databases">
        <title>Altererythrobacter aquimixticola sp. nov., isolated from sediment of junction between the ocean and a freshwater spring.</title>
        <authorList>
            <person name="Yoon J.-H."/>
        </authorList>
    </citation>
    <scope>NUCLEOTIDE SEQUENCE [LARGE SCALE GENOMIC DNA]</scope>
    <source>
        <strain evidence="2 3">SSKS-13</strain>
    </source>
</reference>
<keyword evidence="1" id="KW-0472">Membrane</keyword>
<keyword evidence="3" id="KW-1185">Reference proteome</keyword>
<sequence length="378" mass="41742">MRDERAGVEARPGAAWVALVLATGVLARLLLPFHEHNFDVDSYRIVADIMAAGGNVYAETPRYNYGPVWFNIVHWLDLLPSPPGADPTKALHFKIAAFLTLVDVGLFAILLRRFSLKVAALFFLNPISVIITGYHSQFDNLPVLIGFAAILYVGKLQGWRGQAVLLLGLGLSLMAKHLLFVFPLWLAMKRQSWRDRLLVVGVPYTLFLLGFAAYAPVGWRGILDNVFLYRSFNAAPLWRLLLPDALVDSIPVVLLFIGALLALGYCVRERDDFEKLRIYLIGLVVFSSAMANQYLAIPAASIAMNWNLPYAMYSWTGTLVLAVHSDGLALLGALWSPALSQLAYQALVACLAIGLALDVSGRSPRRLLASLRARIARR</sequence>
<feature type="transmembrane region" description="Helical" evidence="1">
    <location>
        <begin position="342"/>
        <end position="361"/>
    </location>
</feature>
<feature type="transmembrane region" description="Helical" evidence="1">
    <location>
        <begin position="91"/>
        <end position="111"/>
    </location>
</feature>
<proteinExistence type="predicted"/>
<organism evidence="2 3">
    <name type="scientific">Alteraurantiacibacter aquimixticola</name>
    <dbReference type="NCBI Taxonomy" id="2489173"/>
    <lineage>
        <taxon>Bacteria</taxon>
        <taxon>Pseudomonadati</taxon>
        <taxon>Pseudomonadota</taxon>
        <taxon>Alphaproteobacteria</taxon>
        <taxon>Sphingomonadales</taxon>
        <taxon>Erythrobacteraceae</taxon>
        <taxon>Alteraurantiacibacter</taxon>
    </lineage>
</organism>
<dbReference type="EMBL" id="SSHH01000003">
    <property type="protein sequence ID" value="TIX49424.1"/>
    <property type="molecule type" value="Genomic_DNA"/>
</dbReference>
<dbReference type="AlphaFoldDB" id="A0A4T3EZ54"/>
<name>A0A4T3EZ54_9SPHN</name>
<feature type="transmembrane region" description="Helical" evidence="1">
    <location>
        <begin position="245"/>
        <end position="266"/>
    </location>
</feature>
<feature type="transmembrane region" description="Helical" evidence="1">
    <location>
        <begin position="12"/>
        <end position="31"/>
    </location>
</feature>